<dbReference type="EMBL" id="BNJG01000001">
    <property type="protein sequence ID" value="GHO55619.1"/>
    <property type="molecule type" value="Genomic_DNA"/>
</dbReference>
<comment type="caution">
    <text evidence="2">The sequence shown here is derived from an EMBL/GenBank/DDBJ whole genome shotgun (WGS) entry which is preliminary data.</text>
</comment>
<feature type="compositionally biased region" description="Low complexity" evidence="1">
    <location>
        <begin position="83"/>
        <end position="102"/>
    </location>
</feature>
<evidence type="ECO:0000256" key="1">
    <source>
        <dbReference type="SAM" id="MobiDB-lite"/>
    </source>
</evidence>
<organism evidence="2 3">
    <name type="scientific">Ktedonobacter robiniae</name>
    <dbReference type="NCBI Taxonomy" id="2778365"/>
    <lineage>
        <taxon>Bacteria</taxon>
        <taxon>Bacillati</taxon>
        <taxon>Chloroflexota</taxon>
        <taxon>Ktedonobacteria</taxon>
        <taxon>Ktedonobacterales</taxon>
        <taxon>Ktedonobacteraceae</taxon>
        <taxon>Ktedonobacter</taxon>
    </lineage>
</organism>
<feature type="region of interest" description="Disordered" evidence="1">
    <location>
        <begin position="77"/>
        <end position="102"/>
    </location>
</feature>
<sequence>MTQNSSDKFIHFTVSLLKDSTALEALRQDALKHHMIDQPGQLIALRLTEYYEMMNKGIVQPVVRVPAIALPAEVENSPAREVAPQATPTAPRATAPAPASPAIFTPASNPTSMPGAGTAPRYPQQMPTNGSFASQNQVTGRMRALQQGGENIIAASPNVEQNADDAADYWSTL</sequence>
<name>A0ABQ3US44_9CHLR</name>
<accession>A0ABQ3US44</accession>
<protein>
    <submittedName>
        <fullName evidence="2">Uncharacterized protein</fullName>
    </submittedName>
</protein>
<keyword evidence="3" id="KW-1185">Reference proteome</keyword>
<evidence type="ECO:0000313" key="3">
    <source>
        <dbReference type="Proteomes" id="UP000654345"/>
    </source>
</evidence>
<dbReference type="Proteomes" id="UP000654345">
    <property type="component" value="Unassembled WGS sequence"/>
</dbReference>
<gene>
    <name evidence="2" type="ORF">KSB_40940</name>
</gene>
<proteinExistence type="predicted"/>
<evidence type="ECO:0000313" key="2">
    <source>
        <dbReference type="EMBL" id="GHO55619.1"/>
    </source>
</evidence>
<reference evidence="2 3" key="1">
    <citation type="journal article" date="2021" name="Int. J. Syst. Evol. Microbiol.">
        <title>Reticulibacter mediterranei gen. nov., sp. nov., within the new family Reticulibacteraceae fam. nov., and Ktedonospora formicarum gen. nov., sp. nov., Ktedonobacter robiniae sp. nov., Dictyobacter formicarum sp. nov. and Dictyobacter arantiisoli sp. nov., belonging to the class Ktedonobacteria.</title>
        <authorList>
            <person name="Yabe S."/>
            <person name="Zheng Y."/>
            <person name="Wang C.M."/>
            <person name="Sakai Y."/>
            <person name="Abe K."/>
            <person name="Yokota A."/>
            <person name="Donadio S."/>
            <person name="Cavaletti L."/>
            <person name="Monciardini P."/>
        </authorList>
    </citation>
    <scope>NUCLEOTIDE SEQUENCE [LARGE SCALE GENOMIC DNA]</scope>
    <source>
        <strain evidence="2 3">SOSP1-30</strain>
    </source>
</reference>
<dbReference type="RefSeq" id="WP_201372194.1">
    <property type="nucleotide sequence ID" value="NZ_BNJG01000001.1"/>
</dbReference>